<keyword evidence="2" id="KW-1133">Transmembrane helix</keyword>
<dbReference type="RefSeq" id="XP_022303896.1">
    <property type="nucleotide sequence ID" value="XM_022448188.1"/>
</dbReference>
<organism evidence="3 4">
    <name type="scientific">Crassostrea virginica</name>
    <name type="common">Eastern oyster</name>
    <dbReference type="NCBI Taxonomy" id="6565"/>
    <lineage>
        <taxon>Eukaryota</taxon>
        <taxon>Metazoa</taxon>
        <taxon>Spiralia</taxon>
        <taxon>Lophotrochozoa</taxon>
        <taxon>Mollusca</taxon>
        <taxon>Bivalvia</taxon>
        <taxon>Autobranchia</taxon>
        <taxon>Pteriomorphia</taxon>
        <taxon>Ostreida</taxon>
        <taxon>Ostreoidea</taxon>
        <taxon>Ostreidae</taxon>
        <taxon>Crassostrea</taxon>
    </lineage>
</organism>
<keyword evidence="2" id="KW-0812">Transmembrane</keyword>
<keyword evidence="3" id="KW-1185">Reference proteome</keyword>
<dbReference type="Proteomes" id="UP000694844">
    <property type="component" value="Chromosome 9"/>
</dbReference>
<evidence type="ECO:0000256" key="2">
    <source>
        <dbReference type="SAM" id="Phobius"/>
    </source>
</evidence>
<protein>
    <submittedName>
        <fullName evidence="4 5">Uncharacterized protein LOC111111298</fullName>
    </submittedName>
</protein>
<evidence type="ECO:0000313" key="3">
    <source>
        <dbReference type="Proteomes" id="UP000694844"/>
    </source>
</evidence>
<proteinExistence type="predicted"/>
<gene>
    <name evidence="4 5" type="primary">LOC111111298</name>
</gene>
<keyword evidence="2" id="KW-0472">Membrane</keyword>
<dbReference type="GeneID" id="111111298"/>
<dbReference type="AlphaFoldDB" id="A0A8B8BLQ6"/>
<feature type="transmembrane region" description="Helical" evidence="2">
    <location>
        <begin position="184"/>
        <end position="205"/>
    </location>
</feature>
<evidence type="ECO:0000313" key="4">
    <source>
        <dbReference type="RefSeq" id="XP_022303896.1"/>
    </source>
</evidence>
<reference evidence="4 5" key="1">
    <citation type="submission" date="2025-04" db="UniProtKB">
        <authorList>
            <consortium name="RefSeq"/>
        </authorList>
    </citation>
    <scope>IDENTIFICATION</scope>
    <source>
        <tissue evidence="4 5">Whole sample</tissue>
    </source>
</reference>
<feature type="region of interest" description="Disordered" evidence="1">
    <location>
        <begin position="222"/>
        <end position="247"/>
    </location>
</feature>
<dbReference type="OrthoDB" id="6214247at2759"/>
<sequence length="247" mass="28113">MAFSFQVHVLSIGALFVSIFFINDCKELDGYNFPVYTTSTCPANEMEHQVRSMKINCSDTNLYICVPCKNFTYLCEFCYIEPVLAFGGMCHYLDDQYVVESFSCIHFTDGCSNETHFSHSSYTHPNCAKLGNGCILADPSCPKLSTKQPRLSTKQPRLSTKQPRLSTKQPTNHDTANHNDWWEVPLAVTTVFLMVITLFCVLILYRKKMCCCTKHFSESRKKHRGNGKIQEGGPFLPKSNDLELTER</sequence>
<feature type="transmembrane region" description="Helical" evidence="2">
    <location>
        <begin position="7"/>
        <end position="23"/>
    </location>
</feature>
<dbReference type="KEGG" id="cvn:111111298"/>
<name>A0A8B8BLQ6_CRAVI</name>
<evidence type="ECO:0000256" key="1">
    <source>
        <dbReference type="SAM" id="MobiDB-lite"/>
    </source>
</evidence>
<dbReference type="RefSeq" id="XP_022303897.1">
    <property type="nucleotide sequence ID" value="XM_022448189.1"/>
</dbReference>
<evidence type="ECO:0000313" key="5">
    <source>
        <dbReference type="RefSeq" id="XP_022303897.1"/>
    </source>
</evidence>
<accession>A0A8B8BLQ6</accession>
<feature type="region of interest" description="Disordered" evidence="1">
    <location>
        <begin position="145"/>
        <end position="174"/>
    </location>
</feature>